<evidence type="ECO:0000313" key="11">
    <source>
        <dbReference type="Proteomes" id="UP000199024"/>
    </source>
</evidence>
<evidence type="ECO:0000256" key="7">
    <source>
        <dbReference type="SAM" id="Phobius"/>
    </source>
</evidence>
<accession>A0A1I6MN69</accession>
<dbReference type="FunFam" id="2.30.30.60:FF:000001">
    <property type="entry name" value="MscS Mechanosensitive ion channel"/>
    <property type="match status" value="1"/>
</dbReference>
<dbReference type="Gene3D" id="2.30.30.60">
    <property type="match status" value="1"/>
</dbReference>
<dbReference type="GO" id="GO:0005886">
    <property type="term" value="C:plasma membrane"/>
    <property type="evidence" value="ECO:0007669"/>
    <property type="project" value="UniProtKB-SubCell"/>
</dbReference>
<dbReference type="InterPro" id="IPR011066">
    <property type="entry name" value="MscS_channel_C_sf"/>
</dbReference>
<dbReference type="PANTHER" id="PTHR30460:SF0">
    <property type="entry name" value="MODERATE CONDUCTANCE MECHANOSENSITIVE CHANNEL YBIO"/>
    <property type="match status" value="1"/>
</dbReference>
<evidence type="ECO:0000259" key="9">
    <source>
        <dbReference type="Pfam" id="PF21088"/>
    </source>
</evidence>
<feature type="transmembrane region" description="Helical" evidence="7">
    <location>
        <begin position="110"/>
        <end position="130"/>
    </location>
</feature>
<dbReference type="InterPro" id="IPR010920">
    <property type="entry name" value="LSM_dom_sf"/>
</dbReference>
<dbReference type="AlphaFoldDB" id="A0A1I6MN69"/>
<dbReference type="InterPro" id="IPR006685">
    <property type="entry name" value="MscS_channel_2nd"/>
</dbReference>
<dbReference type="InterPro" id="IPR045276">
    <property type="entry name" value="YbiO_bact"/>
</dbReference>
<evidence type="ECO:0000259" key="8">
    <source>
        <dbReference type="Pfam" id="PF00924"/>
    </source>
</evidence>
<keyword evidence="3" id="KW-1003">Cell membrane</keyword>
<dbReference type="InterPro" id="IPR023408">
    <property type="entry name" value="MscS_beta-dom_sf"/>
</dbReference>
<evidence type="ECO:0000256" key="2">
    <source>
        <dbReference type="ARBA" id="ARBA00008017"/>
    </source>
</evidence>
<dbReference type="Proteomes" id="UP000199024">
    <property type="component" value="Unassembled WGS sequence"/>
</dbReference>
<dbReference type="EMBL" id="FOZL01000001">
    <property type="protein sequence ID" value="SFS17130.1"/>
    <property type="molecule type" value="Genomic_DNA"/>
</dbReference>
<evidence type="ECO:0000256" key="6">
    <source>
        <dbReference type="ARBA" id="ARBA00023136"/>
    </source>
</evidence>
<sequence>MMLLNPLNPQDEPSLNLKGIEHTWHADLIVMVRDRLPKVLVTLLFLFILWRIVAFFVKRIKRVADRRTGNAHRAAQLRTIASTLRATSYAILGLLAFLQILTLLNIPYTGLLASAGILGVGIGLGAQSLFKDIINGIFILVEDQYNVGEVVKVAALQGTVENLTLRSTTLRDGDGTVYIVPNSQVATVANLSRDYSVGTLNLSVDASANPDAVITLLKQLSRELASDVAFKDILLDTPTVLGVNEIKGREVIYPINMRVRANQRDGVLRELRRRVILAFESNGIPLGVSADMLLMQAKRDPTAPPAPPTIGS</sequence>
<keyword evidence="5 7" id="KW-1133">Transmembrane helix</keyword>
<organism evidence="10 11">
    <name type="scientific">Granulicella pectinivorans</name>
    <dbReference type="NCBI Taxonomy" id="474950"/>
    <lineage>
        <taxon>Bacteria</taxon>
        <taxon>Pseudomonadati</taxon>
        <taxon>Acidobacteriota</taxon>
        <taxon>Terriglobia</taxon>
        <taxon>Terriglobales</taxon>
        <taxon>Acidobacteriaceae</taxon>
        <taxon>Granulicella</taxon>
    </lineage>
</organism>
<feature type="transmembrane region" description="Helical" evidence="7">
    <location>
        <begin position="39"/>
        <end position="57"/>
    </location>
</feature>
<evidence type="ECO:0000256" key="5">
    <source>
        <dbReference type="ARBA" id="ARBA00022989"/>
    </source>
</evidence>
<dbReference type="GO" id="GO:0008381">
    <property type="term" value="F:mechanosensitive monoatomic ion channel activity"/>
    <property type="evidence" value="ECO:0007669"/>
    <property type="project" value="InterPro"/>
</dbReference>
<keyword evidence="4 7" id="KW-0812">Transmembrane</keyword>
<dbReference type="RefSeq" id="WP_245781888.1">
    <property type="nucleotide sequence ID" value="NZ_FOZL01000001.1"/>
</dbReference>
<reference evidence="10 11" key="1">
    <citation type="submission" date="2016-10" db="EMBL/GenBank/DDBJ databases">
        <authorList>
            <person name="de Groot N.N."/>
        </authorList>
    </citation>
    <scope>NUCLEOTIDE SEQUENCE [LARGE SCALE GENOMIC DNA]</scope>
    <source>
        <strain evidence="10 11">DSM 21001</strain>
    </source>
</reference>
<dbReference type="SUPFAM" id="SSF82689">
    <property type="entry name" value="Mechanosensitive channel protein MscS (YggB), C-terminal domain"/>
    <property type="match status" value="1"/>
</dbReference>
<evidence type="ECO:0000256" key="1">
    <source>
        <dbReference type="ARBA" id="ARBA00004651"/>
    </source>
</evidence>
<dbReference type="Pfam" id="PF21088">
    <property type="entry name" value="MS_channel_1st"/>
    <property type="match status" value="1"/>
</dbReference>
<dbReference type="SUPFAM" id="SSF82861">
    <property type="entry name" value="Mechanosensitive channel protein MscS (YggB), transmembrane region"/>
    <property type="match status" value="1"/>
</dbReference>
<evidence type="ECO:0000256" key="4">
    <source>
        <dbReference type="ARBA" id="ARBA00022692"/>
    </source>
</evidence>
<dbReference type="Gene3D" id="3.30.70.100">
    <property type="match status" value="1"/>
</dbReference>
<evidence type="ECO:0000313" key="10">
    <source>
        <dbReference type="EMBL" id="SFS17130.1"/>
    </source>
</evidence>
<keyword evidence="6 7" id="KW-0472">Membrane</keyword>
<dbReference type="STRING" id="474950.SAMN05421771_3060"/>
<evidence type="ECO:0000256" key="3">
    <source>
        <dbReference type="ARBA" id="ARBA00022475"/>
    </source>
</evidence>
<dbReference type="Gene3D" id="1.10.287.1260">
    <property type="match status" value="1"/>
</dbReference>
<name>A0A1I6MN69_9BACT</name>
<dbReference type="InterPro" id="IPR049142">
    <property type="entry name" value="MS_channel_1st"/>
</dbReference>
<comment type="subcellular location">
    <subcellularLocation>
        <location evidence="1">Cell membrane</location>
        <topology evidence="1">Multi-pass membrane protein</topology>
    </subcellularLocation>
</comment>
<proteinExistence type="inferred from homology"/>
<keyword evidence="11" id="KW-1185">Reference proteome</keyword>
<feature type="transmembrane region" description="Helical" evidence="7">
    <location>
        <begin position="86"/>
        <end position="104"/>
    </location>
</feature>
<dbReference type="PANTHER" id="PTHR30460">
    <property type="entry name" value="MODERATE CONDUCTANCE MECHANOSENSITIVE CHANNEL YBIO"/>
    <property type="match status" value="1"/>
</dbReference>
<dbReference type="SUPFAM" id="SSF50182">
    <property type="entry name" value="Sm-like ribonucleoproteins"/>
    <property type="match status" value="1"/>
</dbReference>
<dbReference type="Pfam" id="PF00924">
    <property type="entry name" value="MS_channel_2nd"/>
    <property type="match status" value="1"/>
</dbReference>
<dbReference type="InterPro" id="IPR011014">
    <property type="entry name" value="MscS_channel_TM-2"/>
</dbReference>
<comment type="similarity">
    <text evidence="2">Belongs to the MscS (TC 1.A.23) family.</text>
</comment>
<protein>
    <submittedName>
        <fullName evidence="10">Small conductance mechanosensitive channel</fullName>
    </submittedName>
</protein>
<feature type="domain" description="Mechanosensitive ion channel MscS" evidence="8">
    <location>
        <begin position="129"/>
        <end position="193"/>
    </location>
</feature>
<gene>
    <name evidence="10" type="ORF">SAMN05421771_3060</name>
</gene>
<feature type="domain" description="Mechanosensitive ion channel transmembrane helices 2/3" evidence="9">
    <location>
        <begin position="90"/>
        <end position="127"/>
    </location>
</feature>